<protein>
    <recommendedName>
        <fullName evidence="5">Glycosyltransferase RgtA/B/C/D-like domain-containing protein</fullName>
    </recommendedName>
</protein>
<evidence type="ECO:0008006" key="5">
    <source>
        <dbReference type="Google" id="ProtNLM"/>
    </source>
</evidence>
<keyword evidence="2" id="KW-1133">Transmembrane helix</keyword>
<comment type="caution">
    <text evidence="3">The sequence shown here is derived from an EMBL/GenBank/DDBJ whole genome shotgun (WGS) entry which is preliminary data.</text>
</comment>
<evidence type="ECO:0000256" key="1">
    <source>
        <dbReference type="SAM" id="MobiDB-lite"/>
    </source>
</evidence>
<feature type="compositionally biased region" description="Pro residues" evidence="1">
    <location>
        <begin position="501"/>
        <end position="514"/>
    </location>
</feature>
<feature type="transmembrane region" description="Helical" evidence="2">
    <location>
        <begin position="218"/>
        <end position="234"/>
    </location>
</feature>
<feature type="compositionally biased region" description="Polar residues" evidence="1">
    <location>
        <begin position="519"/>
        <end position="537"/>
    </location>
</feature>
<keyword evidence="2" id="KW-0472">Membrane</keyword>
<evidence type="ECO:0000313" key="4">
    <source>
        <dbReference type="Proteomes" id="UP001596203"/>
    </source>
</evidence>
<feature type="compositionally biased region" description="Basic and acidic residues" evidence="1">
    <location>
        <begin position="555"/>
        <end position="566"/>
    </location>
</feature>
<feature type="transmembrane region" description="Helical" evidence="2">
    <location>
        <begin position="241"/>
        <end position="260"/>
    </location>
</feature>
<keyword evidence="2" id="KW-0812">Transmembrane</keyword>
<feature type="transmembrane region" description="Helical" evidence="2">
    <location>
        <begin position="35"/>
        <end position="55"/>
    </location>
</feature>
<accession>A0ABW1K7X3</accession>
<dbReference type="EMBL" id="JBHSPR010000010">
    <property type="protein sequence ID" value="MFC6017640.1"/>
    <property type="molecule type" value="Genomic_DNA"/>
</dbReference>
<keyword evidence="4" id="KW-1185">Reference proteome</keyword>
<dbReference type="Proteomes" id="UP001596203">
    <property type="component" value="Unassembled WGS sequence"/>
</dbReference>
<gene>
    <name evidence="3" type="ORF">ACFP2T_15670</name>
</gene>
<evidence type="ECO:0000256" key="2">
    <source>
        <dbReference type="SAM" id="Phobius"/>
    </source>
</evidence>
<sequence>MAHGVVAGPAWPANASTAPDVGPVRWLDRLRSRPILFGLTTYALTQAVLLFWWVARYPGLFSPDSLDHVWQASSGNWNTHHPVTYTALVWLSMRLTDGIGVLTLAQTCALAAGLAYAVTGLRRLGGPAWGWITAAVTIVALPPVGTFVVCVWKDVPFVICHVFLLGTVARLLTRRPPPLPTSPATGRTRRAGTPRPLPRILFGALLLELTLICLFRQNGFVVATVVTALVAWLLRGAALRVLLAGVLAATAALLTNWVLLPTLGVRDSESIVAYEAFLSDLAIGYAEDPLDLPATDAALLAKVAPLAHWRRSATCYTVDPTVYHPDFDRRAAAAHRDELLSAWWRLVRRSPGTVLAARACRGSIAWRPTPAGGLRGNPTAWALPIYLDRDPRFRDPGVRAVAYARPLSDRASRVADRLTQLITEPEWLLWRGATWAYLAYLTVGLLAWRRRDRALLALATLSLGNQLSVLVVNNAQAARYMAAPFVLGVLLLPLLAAGRTPPHPTPAEPWPEPAAAPSRNPSRTALATDQPPLQITDLTVAVEPPHPTPPSPHPTDADRAWFWSDR</sequence>
<feature type="transmembrane region" description="Helical" evidence="2">
    <location>
        <begin position="98"/>
        <end position="117"/>
    </location>
</feature>
<feature type="region of interest" description="Disordered" evidence="1">
    <location>
        <begin position="501"/>
        <end position="566"/>
    </location>
</feature>
<reference evidence="4" key="1">
    <citation type="journal article" date="2019" name="Int. J. Syst. Evol. Microbiol.">
        <title>The Global Catalogue of Microorganisms (GCM) 10K type strain sequencing project: providing services to taxonomists for standard genome sequencing and annotation.</title>
        <authorList>
            <consortium name="The Broad Institute Genomics Platform"/>
            <consortium name="The Broad Institute Genome Sequencing Center for Infectious Disease"/>
            <person name="Wu L."/>
            <person name="Ma J."/>
        </authorList>
    </citation>
    <scope>NUCLEOTIDE SEQUENCE [LARGE SCALE GENOMIC DNA]</scope>
    <source>
        <strain evidence="4">ZS-35-S2</strain>
    </source>
</reference>
<proteinExistence type="predicted"/>
<dbReference type="RefSeq" id="WP_377422041.1">
    <property type="nucleotide sequence ID" value="NZ_JBHSPR010000010.1"/>
</dbReference>
<evidence type="ECO:0000313" key="3">
    <source>
        <dbReference type="EMBL" id="MFC6017640.1"/>
    </source>
</evidence>
<feature type="transmembrane region" description="Helical" evidence="2">
    <location>
        <begin position="129"/>
        <end position="149"/>
    </location>
</feature>
<name>A0ABW1K7X3_9ACTN</name>
<organism evidence="3 4">
    <name type="scientific">Plantactinospora solaniradicis</name>
    <dbReference type="NCBI Taxonomy" id="1723736"/>
    <lineage>
        <taxon>Bacteria</taxon>
        <taxon>Bacillati</taxon>
        <taxon>Actinomycetota</taxon>
        <taxon>Actinomycetes</taxon>
        <taxon>Micromonosporales</taxon>
        <taxon>Micromonosporaceae</taxon>
        <taxon>Plantactinospora</taxon>
    </lineage>
</organism>
<feature type="compositionally biased region" description="Pro residues" evidence="1">
    <location>
        <begin position="544"/>
        <end position="553"/>
    </location>
</feature>